<protein>
    <submittedName>
        <fullName evidence="2">Uncharacterized protein</fullName>
    </submittedName>
</protein>
<dbReference type="EMBL" id="MN740565">
    <property type="protein sequence ID" value="QHU33988.1"/>
    <property type="molecule type" value="Genomic_DNA"/>
</dbReference>
<feature type="region of interest" description="Disordered" evidence="1">
    <location>
        <begin position="93"/>
        <end position="116"/>
    </location>
</feature>
<name>A0A6C0LVG1_9ZZZZ</name>
<sequence>MDIRIHERNRINLEIKELSGYNETDESKLTRFKGMRADDLYVQTQLEKLNKNIVERTDTLTILTDRLHMLDNGELDSELKNLINTNTLISNTKGVATKQRKKEEKASREEDVKTSKEYYNNSRKHDKESKGHIYKSSTRHFFRACDSIPEYMKINLKKMPSNTGFVWKSVYCWGERNPDSSTEYTMTENRKGFKIITKWNKTHIRVYEKTGRENMILKSENLRRIKS</sequence>
<evidence type="ECO:0000313" key="2">
    <source>
        <dbReference type="EMBL" id="QHU33988.1"/>
    </source>
</evidence>
<organism evidence="2">
    <name type="scientific">viral metagenome</name>
    <dbReference type="NCBI Taxonomy" id="1070528"/>
    <lineage>
        <taxon>unclassified sequences</taxon>
        <taxon>metagenomes</taxon>
        <taxon>organismal metagenomes</taxon>
    </lineage>
</organism>
<reference evidence="2" key="1">
    <citation type="journal article" date="2020" name="Nature">
        <title>Giant virus diversity and host interactions through global metagenomics.</title>
        <authorList>
            <person name="Schulz F."/>
            <person name="Roux S."/>
            <person name="Paez-Espino D."/>
            <person name="Jungbluth S."/>
            <person name="Walsh D.A."/>
            <person name="Denef V.J."/>
            <person name="McMahon K.D."/>
            <person name="Konstantinidis K.T."/>
            <person name="Eloe-Fadrosh E.A."/>
            <person name="Kyrpides N.C."/>
            <person name="Woyke T."/>
        </authorList>
    </citation>
    <scope>NUCLEOTIDE SEQUENCE</scope>
    <source>
        <strain evidence="2">GVMAG-S-1016704-142</strain>
    </source>
</reference>
<evidence type="ECO:0000256" key="1">
    <source>
        <dbReference type="SAM" id="MobiDB-lite"/>
    </source>
</evidence>
<dbReference type="AlphaFoldDB" id="A0A6C0LVG1"/>
<feature type="compositionally biased region" description="Basic and acidic residues" evidence="1">
    <location>
        <begin position="101"/>
        <end position="116"/>
    </location>
</feature>
<proteinExistence type="predicted"/>
<accession>A0A6C0LVG1</accession>